<dbReference type="InterPro" id="IPR005111">
    <property type="entry name" value="MoeA_C_domain_IV"/>
</dbReference>
<evidence type="ECO:0000256" key="3">
    <source>
        <dbReference type="ARBA" id="ARBA00005046"/>
    </source>
</evidence>
<protein>
    <recommendedName>
        <fullName evidence="6 10">Molybdopterin molybdenumtransferase</fullName>
        <ecNumber evidence="5 10">2.10.1.1</ecNumber>
    </recommendedName>
</protein>
<evidence type="ECO:0000259" key="11">
    <source>
        <dbReference type="SMART" id="SM00852"/>
    </source>
</evidence>
<dbReference type="EMBL" id="JACHEN010000010">
    <property type="protein sequence ID" value="MBB6215810.1"/>
    <property type="molecule type" value="Genomic_DNA"/>
</dbReference>
<dbReference type="Gene3D" id="2.170.190.11">
    <property type="entry name" value="Molybdopterin biosynthesis moea protein, domain 3"/>
    <property type="match status" value="1"/>
</dbReference>
<dbReference type="GO" id="GO:0005829">
    <property type="term" value="C:cytosol"/>
    <property type="evidence" value="ECO:0007669"/>
    <property type="project" value="TreeGrafter"/>
</dbReference>
<dbReference type="SUPFAM" id="SSF63882">
    <property type="entry name" value="MoeA N-terminal region -like"/>
    <property type="match status" value="1"/>
</dbReference>
<dbReference type="EC" id="2.10.1.1" evidence="5 10"/>
<dbReference type="InterPro" id="IPR008284">
    <property type="entry name" value="MoCF_biosynth_CS"/>
</dbReference>
<keyword evidence="10 12" id="KW-0808">Transferase</keyword>
<name>A0A841KUW9_9FIRM</name>
<comment type="function">
    <text evidence="1 10">Catalyzes the insertion of molybdate into adenylated molybdopterin with the concomitant release of AMP.</text>
</comment>
<feature type="domain" description="MoaB/Mog" evidence="11">
    <location>
        <begin position="188"/>
        <end position="327"/>
    </location>
</feature>
<sequence length="410" mass="44513">MMELLKVDTVEQVMKKMEDYFKDLVLEGQEIHIADALGRILYEDVEAPLELPEFRRSTVDGYAVLAKDTFGASEGLPTFLNNIGKVEMGKSTELIVNSGECVYVPTGGMLPSGTDAMVMIEHAEHLDELTLAVYQSVAPGENVMQVGEDIQKGEILLKRGRKIKAQDIGALAALGIEKITVFERPKVAVLSTGDEIVDPFSKVQLGQIRDINTYALSAMIEEFGGEIVHRLVIQDEYNQLKEKAAEVLKDCHVLVISGGSSVGTKDVTAKVINDLGTPGVFVHGIAIKPGKPTIIGKTNHKAVFGLPGHPVSAIIVCKVFLGYLLDRLQAQEAGEHKTIYAAAAANIHSSPGKETYQMVILEDQNGEYLAKPIHGKSGAITLLTKAHGYIRIDTNKEGIEKGEKVKVVLF</sequence>
<evidence type="ECO:0000256" key="9">
    <source>
        <dbReference type="ARBA" id="ARBA00047317"/>
    </source>
</evidence>
<dbReference type="Proteomes" id="UP000579281">
    <property type="component" value="Unassembled WGS sequence"/>
</dbReference>
<evidence type="ECO:0000256" key="1">
    <source>
        <dbReference type="ARBA" id="ARBA00002901"/>
    </source>
</evidence>
<dbReference type="Pfam" id="PF03454">
    <property type="entry name" value="MoeA_C"/>
    <property type="match status" value="1"/>
</dbReference>
<reference evidence="12 13" key="1">
    <citation type="submission" date="2020-08" db="EMBL/GenBank/DDBJ databases">
        <title>Genomic Encyclopedia of Type Strains, Phase IV (KMG-IV): sequencing the most valuable type-strain genomes for metagenomic binning, comparative biology and taxonomic classification.</title>
        <authorList>
            <person name="Goeker M."/>
        </authorList>
    </citation>
    <scope>NUCLEOTIDE SEQUENCE [LARGE SCALE GENOMIC DNA]</scope>
    <source>
        <strain evidence="12 13">DSM 103526</strain>
    </source>
</reference>
<comment type="cofactor">
    <cofactor evidence="10">
        <name>Mg(2+)</name>
        <dbReference type="ChEBI" id="CHEBI:18420"/>
    </cofactor>
</comment>
<dbReference type="Pfam" id="PF00994">
    <property type="entry name" value="MoCF_biosynth"/>
    <property type="match status" value="1"/>
</dbReference>
<organism evidence="12 13">
    <name type="scientific">Anaerosolibacter carboniphilus</name>
    <dbReference type="NCBI Taxonomy" id="1417629"/>
    <lineage>
        <taxon>Bacteria</taxon>
        <taxon>Bacillati</taxon>
        <taxon>Bacillota</taxon>
        <taxon>Clostridia</taxon>
        <taxon>Peptostreptococcales</taxon>
        <taxon>Thermotaleaceae</taxon>
        <taxon>Anaerosolibacter</taxon>
    </lineage>
</organism>
<dbReference type="SMART" id="SM00852">
    <property type="entry name" value="MoCF_biosynth"/>
    <property type="match status" value="1"/>
</dbReference>
<comment type="catalytic activity">
    <reaction evidence="9">
        <text>adenylyl-molybdopterin + molybdate = Mo-molybdopterin + AMP + H(+)</text>
        <dbReference type="Rhea" id="RHEA:35047"/>
        <dbReference type="ChEBI" id="CHEBI:15378"/>
        <dbReference type="ChEBI" id="CHEBI:36264"/>
        <dbReference type="ChEBI" id="CHEBI:62727"/>
        <dbReference type="ChEBI" id="CHEBI:71302"/>
        <dbReference type="ChEBI" id="CHEBI:456215"/>
        <dbReference type="EC" id="2.10.1.1"/>
    </reaction>
</comment>
<dbReference type="NCBIfam" id="TIGR00177">
    <property type="entry name" value="molyb_syn"/>
    <property type="match status" value="1"/>
</dbReference>
<evidence type="ECO:0000256" key="6">
    <source>
        <dbReference type="ARBA" id="ARBA00021108"/>
    </source>
</evidence>
<keyword evidence="8 10" id="KW-0501">Molybdenum cofactor biosynthesis</keyword>
<comment type="caution">
    <text evidence="12">The sequence shown here is derived from an EMBL/GenBank/DDBJ whole genome shotgun (WGS) entry which is preliminary data.</text>
</comment>
<dbReference type="GO" id="GO:0061599">
    <property type="term" value="F:molybdopterin molybdotransferase activity"/>
    <property type="evidence" value="ECO:0007669"/>
    <property type="project" value="UniProtKB-UniRule"/>
</dbReference>
<comment type="pathway">
    <text evidence="3 10">Cofactor biosynthesis; molybdopterin biosynthesis.</text>
</comment>
<dbReference type="InterPro" id="IPR036135">
    <property type="entry name" value="MoeA_linker/N_sf"/>
</dbReference>
<dbReference type="Gene3D" id="3.40.980.10">
    <property type="entry name" value="MoaB/Mog-like domain"/>
    <property type="match status" value="1"/>
</dbReference>
<keyword evidence="13" id="KW-1185">Reference proteome</keyword>
<dbReference type="InterPro" id="IPR036688">
    <property type="entry name" value="MoeA_C_domain_IV_sf"/>
</dbReference>
<keyword evidence="7 10" id="KW-0500">Molybdenum</keyword>
<dbReference type="InterPro" id="IPR005110">
    <property type="entry name" value="MoeA_linker/N"/>
</dbReference>
<accession>A0A841KUW9</accession>
<evidence type="ECO:0000313" key="12">
    <source>
        <dbReference type="EMBL" id="MBB6215810.1"/>
    </source>
</evidence>
<comment type="similarity">
    <text evidence="4 10">Belongs to the MoeA family.</text>
</comment>
<comment type="function">
    <text evidence="2">May be involved in the biosynthesis of molybdopterin.</text>
</comment>
<evidence type="ECO:0000313" key="13">
    <source>
        <dbReference type="Proteomes" id="UP000579281"/>
    </source>
</evidence>
<dbReference type="NCBIfam" id="NF045515">
    <property type="entry name" value="Glp_gephyrin"/>
    <property type="match status" value="1"/>
</dbReference>
<evidence type="ECO:0000256" key="8">
    <source>
        <dbReference type="ARBA" id="ARBA00023150"/>
    </source>
</evidence>
<dbReference type="UniPathway" id="UPA00344"/>
<dbReference type="Gene3D" id="3.90.105.10">
    <property type="entry name" value="Molybdopterin biosynthesis moea protein, domain 2"/>
    <property type="match status" value="1"/>
</dbReference>
<evidence type="ECO:0000256" key="2">
    <source>
        <dbReference type="ARBA" id="ARBA00003487"/>
    </source>
</evidence>
<dbReference type="PROSITE" id="PS01079">
    <property type="entry name" value="MOCF_BIOSYNTHESIS_2"/>
    <property type="match status" value="1"/>
</dbReference>
<evidence type="ECO:0000256" key="4">
    <source>
        <dbReference type="ARBA" id="ARBA00010763"/>
    </source>
</evidence>
<dbReference type="InterPro" id="IPR036425">
    <property type="entry name" value="MoaB/Mog-like_dom_sf"/>
</dbReference>
<evidence type="ECO:0000256" key="7">
    <source>
        <dbReference type="ARBA" id="ARBA00022505"/>
    </source>
</evidence>
<dbReference type="AlphaFoldDB" id="A0A841KUW9"/>
<dbReference type="Pfam" id="PF03453">
    <property type="entry name" value="MoeA_N"/>
    <property type="match status" value="1"/>
</dbReference>
<dbReference type="GO" id="GO:0006777">
    <property type="term" value="P:Mo-molybdopterin cofactor biosynthetic process"/>
    <property type="evidence" value="ECO:0007669"/>
    <property type="project" value="UniProtKB-UniRule"/>
</dbReference>
<dbReference type="SUPFAM" id="SSF53218">
    <property type="entry name" value="Molybdenum cofactor biosynthesis proteins"/>
    <property type="match status" value="1"/>
</dbReference>
<keyword evidence="10" id="KW-0479">Metal-binding</keyword>
<evidence type="ECO:0000256" key="10">
    <source>
        <dbReference type="RuleBase" id="RU365090"/>
    </source>
</evidence>
<dbReference type="Gene3D" id="2.40.340.10">
    <property type="entry name" value="MoeA, C-terminal, domain IV"/>
    <property type="match status" value="1"/>
</dbReference>
<evidence type="ECO:0000256" key="5">
    <source>
        <dbReference type="ARBA" id="ARBA00013269"/>
    </source>
</evidence>
<gene>
    <name evidence="12" type="ORF">HNQ80_001901</name>
</gene>
<proteinExistence type="inferred from homology"/>
<dbReference type="GO" id="GO:0046872">
    <property type="term" value="F:metal ion binding"/>
    <property type="evidence" value="ECO:0007669"/>
    <property type="project" value="UniProtKB-UniRule"/>
</dbReference>
<dbReference type="InterPro" id="IPR038987">
    <property type="entry name" value="MoeA-like"/>
</dbReference>
<dbReference type="CDD" id="cd00887">
    <property type="entry name" value="MoeA"/>
    <property type="match status" value="1"/>
</dbReference>
<dbReference type="SUPFAM" id="SSF63867">
    <property type="entry name" value="MoeA C-terminal domain-like"/>
    <property type="match status" value="1"/>
</dbReference>
<dbReference type="PANTHER" id="PTHR10192:SF5">
    <property type="entry name" value="GEPHYRIN"/>
    <property type="match status" value="1"/>
</dbReference>
<keyword evidence="10" id="KW-0460">Magnesium</keyword>
<dbReference type="PANTHER" id="PTHR10192">
    <property type="entry name" value="MOLYBDOPTERIN BIOSYNTHESIS PROTEIN"/>
    <property type="match status" value="1"/>
</dbReference>
<dbReference type="InterPro" id="IPR001453">
    <property type="entry name" value="MoaB/Mog_dom"/>
</dbReference>